<name>A0AAU7U1K5_9GAMM</name>
<evidence type="ECO:0000313" key="1">
    <source>
        <dbReference type="EMBL" id="XBV46747.1"/>
    </source>
</evidence>
<protein>
    <submittedName>
        <fullName evidence="1">Uncharacterized protein</fullName>
    </submittedName>
</protein>
<keyword evidence="1" id="KW-0614">Plasmid</keyword>
<sequence>MNYSNFSAKVSFWPNMHFTAIEIVQCGDLYEIYATDISRLAKSKLFVGRTHDKNLADSYAKQFEEWLPKVNREMKLRDIAPLTGNMPSQVFCRKRDLEILPSQAEFLRNPHQW</sequence>
<dbReference type="AlphaFoldDB" id="A0AAU7U1K5"/>
<gene>
    <name evidence="1" type="ORF">AAF463_21545</name>
</gene>
<dbReference type="EMBL" id="CP158293">
    <property type="protein sequence ID" value="XBV46747.1"/>
    <property type="molecule type" value="Genomic_DNA"/>
</dbReference>
<accession>A0AAU7U1K5</accession>
<dbReference type="RefSeq" id="WP_101761514.1">
    <property type="nucleotide sequence ID" value="NZ_CP158293.1"/>
</dbReference>
<reference evidence="1" key="1">
    <citation type="submission" date="2024-06" db="EMBL/GenBank/DDBJ databases">
        <title>Multiomics insights into the TNT degradation mechanism by Pantoea sp. BJ2 isolated from an ammunition destruction site.</title>
        <authorList>
            <person name="Luo J."/>
        </authorList>
    </citation>
    <scope>NUCLEOTIDE SEQUENCE</scope>
    <source>
        <strain evidence="1">BJ2</strain>
        <plasmid evidence="1">plasmindA</plasmid>
    </source>
</reference>
<geneLocation type="plasmid" evidence="1">
    <name>plasmindA</name>
</geneLocation>
<organism evidence="1">
    <name type="scientific">Pantoea sp. BJ2</name>
    <dbReference type="NCBI Taxonomy" id="3141322"/>
    <lineage>
        <taxon>Bacteria</taxon>
        <taxon>Pseudomonadati</taxon>
        <taxon>Pseudomonadota</taxon>
        <taxon>Gammaproteobacteria</taxon>
        <taxon>Enterobacterales</taxon>
        <taxon>Erwiniaceae</taxon>
        <taxon>Pantoea</taxon>
    </lineage>
</organism>
<proteinExistence type="predicted"/>